<evidence type="ECO:0000256" key="4">
    <source>
        <dbReference type="ARBA" id="ARBA00022989"/>
    </source>
</evidence>
<dbReference type="PANTHER" id="PTHR10110">
    <property type="entry name" value="SODIUM/HYDROGEN EXCHANGER"/>
    <property type="match status" value="1"/>
</dbReference>
<feature type="transmembrane region" description="Helical" evidence="10">
    <location>
        <begin position="138"/>
        <end position="162"/>
    </location>
</feature>
<feature type="transmembrane region" description="Helical" evidence="10">
    <location>
        <begin position="444"/>
        <end position="467"/>
    </location>
</feature>
<keyword evidence="6 9" id="KW-0406">Ion transport</keyword>
<dbReference type="OrthoDB" id="196264at2759"/>
<dbReference type="GO" id="GO:0015386">
    <property type="term" value="F:potassium:proton antiporter activity"/>
    <property type="evidence" value="ECO:0007669"/>
    <property type="project" value="TreeGrafter"/>
</dbReference>
<evidence type="ECO:0000313" key="12">
    <source>
        <dbReference type="EMBL" id="KAF5397936.1"/>
    </source>
</evidence>
<dbReference type="GO" id="GO:0005886">
    <property type="term" value="C:plasma membrane"/>
    <property type="evidence" value="ECO:0007669"/>
    <property type="project" value="TreeGrafter"/>
</dbReference>
<keyword evidence="9" id="KW-0050">Antiport</keyword>
<gene>
    <name evidence="12" type="ORF">PHET_08778</name>
</gene>
<sequence length="807" mass="90993">MATVPWWTISQLVALSLDVKHMLAAVTSHSPIVNETRHAAAVLADWRVEEFATHITIMLFLICVIMLRIIYQRLHGYTTWIPESFVLLVAGSLFGAVLRTASLSISWTLTPNLFFTYLLPPIVLDSAYAMYNRTIIDYMCAIMLFAVVGTILNFILIALFMYVLYLTGAFGSMSIVFDLKSFLLFSSFITAVDPVAVLATFQDIGVNLGLYYMVFGESLFNDAVTVVLYQVVSSFAGLKEITGHHIFYAGLSFFTVSFGGLTIGFVIGILTCFLTRVESPLGSGVVLILGYFSYILGDCLGWSGIISMITCGLIQTAYAFHNISRVQGVVVRRVTKVAAEISEAVIFLFIGLEIVARDFEWQTGFCLWALIACLLARTIVILILANLFNQGSEYQSKISATEQVILIYGGLRGAVCFCLAVLIKPHYFIHDGEYKRHMYITATLFIILFTIIAMGMTIKPLVGWLHVPMRKEQTLSLFQQLHEHILDEALSAVETIIGKKGRNVVRDMFYDIDDRYIRRLLQRDPETHDQKIVQLYEKIALKLHYATMQPAKSQLHLNHLPEPIKMRFTASKFSTANEHASLHGSTDILQGNMPKRFNQTRISELISSNEPIDDASSSISLSRPHNINPWVCCKRFTRATITDSTEMDGAYANDCTSIQSLDTLNMRRYFRSSRYTSMSGPGKRLPEFFDHFVELLMSKTMLVTKIEGQAISTHKNPVETNRLQPTTTLVVEQPRRKRIRLRPWDMLLCCSTNADPSSLASEYNISPSPLSNILADYLLTRDELQHPSQSSYWKVDHSKARQSRLDL</sequence>
<dbReference type="GO" id="GO:0051453">
    <property type="term" value="P:regulation of intracellular pH"/>
    <property type="evidence" value="ECO:0007669"/>
    <property type="project" value="TreeGrafter"/>
</dbReference>
<feature type="transmembrane region" description="Helical" evidence="10">
    <location>
        <begin position="83"/>
        <end position="107"/>
    </location>
</feature>
<evidence type="ECO:0000256" key="1">
    <source>
        <dbReference type="ARBA" id="ARBA00004141"/>
    </source>
</evidence>
<evidence type="ECO:0000256" key="7">
    <source>
        <dbReference type="ARBA" id="ARBA00023136"/>
    </source>
</evidence>
<organism evidence="12 13">
    <name type="scientific">Paragonimus heterotremus</name>
    <dbReference type="NCBI Taxonomy" id="100268"/>
    <lineage>
        <taxon>Eukaryota</taxon>
        <taxon>Metazoa</taxon>
        <taxon>Spiralia</taxon>
        <taxon>Lophotrochozoa</taxon>
        <taxon>Platyhelminthes</taxon>
        <taxon>Trematoda</taxon>
        <taxon>Digenea</taxon>
        <taxon>Plagiorchiida</taxon>
        <taxon>Troglotremata</taxon>
        <taxon>Troglotrematidae</taxon>
        <taxon>Paragonimus</taxon>
    </lineage>
</organism>
<keyword evidence="4 10" id="KW-1133">Transmembrane helix</keyword>
<keyword evidence="8 9" id="KW-0739">Sodium transport</keyword>
<evidence type="ECO:0000256" key="5">
    <source>
        <dbReference type="ARBA" id="ARBA00023053"/>
    </source>
</evidence>
<keyword evidence="7 10" id="KW-0472">Membrane</keyword>
<dbReference type="GO" id="GO:0015385">
    <property type="term" value="F:sodium:proton antiporter activity"/>
    <property type="evidence" value="ECO:0007669"/>
    <property type="project" value="InterPro"/>
</dbReference>
<feature type="transmembrane region" description="Helical" evidence="10">
    <location>
        <begin position="286"/>
        <end position="317"/>
    </location>
</feature>
<dbReference type="EMBL" id="LUCH01005593">
    <property type="protein sequence ID" value="KAF5397936.1"/>
    <property type="molecule type" value="Genomic_DNA"/>
</dbReference>
<evidence type="ECO:0000256" key="3">
    <source>
        <dbReference type="ARBA" id="ARBA00022692"/>
    </source>
</evidence>
<name>A0A8J4T4V9_9TREM</name>
<dbReference type="InterPro" id="IPR004709">
    <property type="entry name" value="NaH_exchanger"/>
</dbReference>
<evidence type="ECO:0000256" key="9">
    <source>
        <dbReference type="RuleBase" id="RU003722"/>
    </source>
</evidence>
<evidence type="ECO:0000313" key="13">
    <source>
        <dbReference type="Proteomes" id="UP000748531"/>
    </source>
</evidence>
<dbReference type="NCBIfam" id="TIGR00840">
    <property type="entry name" value="b_cpa1"/>
    <property type="match status" value="1"/>
</dbReference>
<dbReference type="PRINTS" id="PR01084">
    <property type="entry name" value="NAHEXCHNGR"/>
</dbReference>
<comment type="caution">
    <text evidence="12">The sequence shown here is derived from an EMBL/GenBank/DDBJ whole genome shotgun (WGS) entry which is preliminary data.</text>
</comment>
<dbReference type="PANTHER" id="PTHR10110:SF126">
    <property type="entry name" value="NA(+)_H(+) EXCHANGER PROTEIN 7"/>
    <property type="match status" value="1"/>
</dbReference>
<evidence type="ECO:0000256" key="8">
    <source>
        <dbReference type="ARBA" id="ARBA00023201"/>
    </source>
</evidence>
<dbReference type="AlphaFoldDB" id="A0A8J4T4V9"/>
<dbReference type="Proteomes" id="UP000748531">
    <property type="component" value="Unassembled WGS sequence"/>
</dbReference>
<reference evidence="12" key="1">
    <citation type="submission" date="2019-05" db="EMBL/GenBank/DDBJ databases">
        <title>Annotation for the trematode Paragonimus heterotremus.</title>
        <authorList>
            <person name="Choi Y.-J."/>
        </authorList>
    </citation>
    <scope>NUCLEOTIDE SEQUENCE</scope>
    <source>
        <strain evidence="12">LC</strain>
    </source>
</reference>
<feature type="transmembrane region" description="Helical" evidence="10">
    <location>
        <begin position="365"/>
        <end position="385"/>
    </location>
</feature>
<comment type="subcellular location">
    <subcellularLocation>
        <location evidence="1">Membrane</location>
        <topology evidence="1">Multi-pass membrane protein</topology>
    </subcellularLocation>
</comment>
<feature type="transmembrane region" description="Helical" evidence="10">
    <location>
        <begin position="182"/>
        <end position="201"/>
    </location>
</feature>
<comment type="similarity">
    <text evidence="9">Belongs to the monovalent cation:proton antiporter 1 (CPA1) transporter (TC 2.A.36) family.</text>
</comment>
<dbReference type="InterPro" id="IPR018422">
    <property type="entry name" value="Cation/H_exchanger_CPA1"/>
</dbReference>
<keyword evidence="3 9" id="KW-0812">Transmembrane</keyword>
<keyword evidence="2 9" id="KW-0813">Transport</keyword>
<proteinExistence type="inferred from homology"/>
<feature type="transmembrane region" description="Helical" evidence="10">
    <location>
        <begin position="405"/>
        <end position="423"/>
    </location>
</feature>
<feature type="domain" description="Cation/H+ exchanger transmembrane" evidence="11">
    <location>
        <begin position="64"/>
        <end position="462"/>
    </location>
</feature>
<evidence type="ECO:0000256" key="10">
    <source>
        <dbReference type="SAM" id="Phobius"/>
    </source>
</evidence>
<keyword evidence="5" id="KW-0915">Sodium</keyword>
<feature type="transmembrane region" description="Helical" evidence="10">
    <location>
        <begin position="251"/>
        <end position="274"/>
    </location>
</feature>
<feature type="transmembrane region" description="Helical" evidence="10">
    <location>
        <begin position="208"/>
        <end position="231"/>
    </location>
</feature>
<dbReference type="Pfam" id="PF00999">
    <property type="entry name" value="Na_H_Exchanger"/>
    <property type="match status" value="1"/>
</dbReference>
<evidence type="ECO:0000259" key="11">
    <source>
        <dbReference type="Pfam" id="PF00999"/>
    </source>
</evidence>
<protein>
    <recommendedName>
        <fullName evidence="9">Sodium/hydrogen exchanger</fullName>
    </recommendedName>
</protein>
<feature type="transmembrane region" description="Helical" evidence="10">
    <location>
        <begin position="51"/>
        <end position="71"/>
    </location>
</feature>
<accession>A0A8J4T4V9</accession>
<feature type="transmembrane region" description="Helical" evidence="10">
    <location>
        <begin position="113"/>
        <end position="131"/>
    </location>
</feature>
<dbReference type="InterPro" id="IPR006153">
    <property type="entry name" value="Cation/H_exchanger_TM"/>
</dbReference>
<evidence type="ECO:0000256" key="2">
    <source>
        <dbReference type="ARBA" id="ARBA00022448"/>
    </source>
</evidence>
<dbReference type="Gene3D" id="6.10.140.1330">
    <property type="match status" value="1"/>
</dbReference>
<keyword evidence="13" id="KW-1185">Reference proteome</keyword>
<dbReference type="GO" id="GO:0098719">
    <property type="term" value="P:sodium ion import across plasma membrane"/>
    <property type="evidence" value="ECO:0007669"/>
    <property type="project" value="TreeGrafter"/>
</dbReference>
<evidence type="ECO:0000256" key="6">
    <source>
        <dbReference type="ARBA" id="ARBA00023065"/>
    </source>
</evidence>